<protein>
    <submittedName>
        <fullName evidence="1">Uncharacterized protein</fullName>
    </submittedName>
</protein>
<gene>
    <name evidence="1" type="ORF">Spa11_18400</name>
</gene>
<accession>A0A518K764</accession>
<dbReference type="KEGG" id="bmei:Spa11_18400"/>
<sequence>MLKLHPSVAGRQSALLHLAELFIVCHELGHFLNGDLENETRFCAVDGNPWLQRFEENQDHAIEYAADATGFGLLQEVLTTLPTAYTPQNALQSVIIVFNLFYLLTEGESHSHPNPRSRSVNIARKYFGEEFADTVQKSYDDPELLRSLFPQPESRSA</sequence>
<proteinExistence type="predicted"/>
<dbReference type="RefSeq" id="WP_145110989.1">
    <property type="nucleotide sequence ID" value="NZ_CP036349.1"/>
</dbReference>
<keyword evidence="2" id="KW-1185">Reference proteome</keyword>
<dbReference type="AlphaFoldDB" id="A0A518K764"/>
<evidence type="ECO:0000313" key="1">
    <source>
        <dbReference type="EMBL" id="QDV73641.1"/>
    </source>
</evidence>
<dbReference type="EMBL" id="CP036349">
    <property type="protein sequence ID" value="QDV73641.1"/>
    <property type="molecule type" value="Genomic_DNA"/>
</dbReference>
<dbReference type="Proteomes" id="UP000316426">
    <property type="component" value="Chromosome"/>
</dbReference>
<reference evidence="1 2" key="1">
    <citation type="submission" date="2019-02" db="EMBL/GenBank/DDBJ databases">
        <title>Deep-cultivation of Planctomycetes and their phenomic and genomic characterization uncovers novel biology.</title>
        <authorList>
            <person name="Wiegand S."/>
            <person name="Jogler M."/>
            <person name="Boedeker C."/>
            <person name="Pinto D."/>
            <person name="Vollmers J."/>
            <person name="Rivas-Marin E."/>
            <person name="Kohn T."/>
            <person name="Peeters S.H."/>
            <person name="Heuer A."/>
            <person name="Rast P."/>
            <person name="Oberbeckmann S."/>
            <person name="Bunk B."/>
            <person name="Jeske O."/>
            <person name="Meyerdierks A."/>
            <person name="Storesund J.E."/>
            <person name="Kallscheuer N."/>
            <person name="Luecker S."/>
            <person name="Lage O.M."/>
            <person name="Pohl T."/>
            <person name="Merkel B.J."/>
            <person name="Hornburger P."/>
            <person name="Mueller R.-W."/>
            <person name="Bruemmer F."/>
            <person name="Labrenz M."/>
            <person name="Spormann A.M."/>
            <person name="Op den Camp H."/>
            <person name="Overmann J."/>
            <person name="Amann R."/>
            <person name="Jetten M.S.M."/>
            <person name="Mascher T."/>
            <person name="Medema M.H."/>
            <person name="Devos D.P."/>
            <person name="Kaster A.-K."/>
            <person name="Ovreas L."/>
            <person name="Rohde M."/>
            <person name="Galperin M.Y."/>
            <person name="Jogler C."/>
        </authorList>
    </citation>
    <scope>NUCLEOTIDE SEQUENCE [LARGE SCALE GENOMIC DNA]</scope>
    <source>
        <strain evidence="1 2">Spa11</strain>
    </source>
</reference>
<organism evidence="1 2">
    <name type="scientific">Botrimarina mediterranea</name>
    <dbReference type="NCBI Taxonomy" id="2528022"/>
    <lineage>
        <taxon>Bacteria</taxon>
        <taxon>Pseudomonadati</taxon>
        <taxon>Planctomycetota</taxon>
        <taxon>Planctomycetia</taxon>
        <taxon>Pirellulales</taxon>
        <taxon>Lacipirellulaceae</taxon>
        <taxon>Botrimarina</taxon>
    </lineage>
</organism>
<name>A0A518K764_9BACT</name>
<evidence type="ECO:0000313" key="2">
    <source>
        <dbReference type="Proteomes" id="UP000316426"/>
    </source>
</evidence>